<evidence type="ECO:0000259" key="1">
    <source>
        <dbReference type="PROSITE" id="PS50801"/>
    </source>
</evidence>
<proteinExistence type="predicted"/>
<name>A0ABT6X1M8_9ACTN</name>
<dbReference type="CDD" id="cd07043">
    <property type="entry name" value="STAS_anti-anti-sigma_factors"/>
    <property type="match status" value="1"/>
</dbReference>
<organism evidence="2 3">
    <name type="scientific">Actinoplanes sandaracinus</name>
    <dbReference type="NCBI Taxonomy" id="3045177"/>
    <lineage>
        <taxon>Bacteria</taxon>
        <taxon>Bacillati</taxon>
        <taxon>Actinomycetota</taxon>
        <taxon>Actinomycetes</taxon>
        <taxon>Micromonosporales</taxon>
        <taxon>Micromonosporaceae</taxon>
        <taxon>Actinoplanes</taxon>
    </lineage>
</organism>
<dbReference type="SUPFAM" id="SSF52091">
    <property type="entry name" value="SpoIIaa-like"/>
    <property type="match status" value="1"/>
</dbReference>
<dbReference type="Proteomes" id="UP001241758">
    <property type="component" value="Unassembled WGS sequence"/>
</dbReference>
<accession>A0ABT6X1M8</accession>
<dbReference type="InterPro" id="IPR058548">
    <property type="entry name" value="MlaB-like_STAS"/>
</dbReference>
<dbReference type="RefSeq" id="WP_282767373.1">
    <property type="nucleotide sequence ID" value="NZ_JASCTH010000061.1"/>
</dbReference>
<dbReference type="InterPro" id="IPR002645">
    <property type="entry name" value="STAS_dom"/>
</dbReference>
<reference evidence="2 3" key="1">
    <citation type="submission" date="2023-05" db="EMBL/GenBank/DDBJ databases">
        <title>Actinoplanes sp. NEAU-A12 genome sequencing.</title>
        <authorList>
            <person name="Wang Z.-S."/>
        </authorList>
    </citation>
    <scope>NUCLEOTIDE SEQUENCE [LARGE SCALE GENOMIC DNA]</scope>
    <source>
        <strain evidence="2 3">NEAU-A12</strain>
    </source>
</reference>
<evidence type="ECO:0000313" key="2">
    <source>
        <dbReference type="EMBL" id="MDI6105908.1"/>
    </source>
</evidence>
<dbReference type="InterPro" id="IPR036513">
    <property type="entry name" value="STAS_dom_sf"/>
</dbReference>
<protein>
    <submittedName>
        <fullName evidence="2">STAS domain-containing protein</fullName>
    </submittedName>
</protein>
<dbReference type="EMBL" id="JASCTH010000061">
    <property type="protein sequence ID" value="MDI6105908.1"/>
    <property type="molecule type" value="Genomic_DNA"/>
</dbReference>
<comment type="caution">
    <text evidence="2">The sequence shown here is derived from an EMBL/GenBank/DDBJ whole genome shotgun (WGS) entry which is preliminary data.</text>
</comment>
<sequence length="110" mass="11786">MERQSEVLGGCELVWASAEVRLGGEIDSANVSLVEQRVLPLISGPVTVIDCRSVTFLDAGGVRMLARFGAAALSANTVVRVRCSPWMTITLELCGFEELPGLVLTHEEPS</sequence>
<evidence type="ECO:0000313" key="3">
    <source>
        <dbReference type="Proteomes" id="UP001241758"/>
    </source>
</evidence>
<gene>
    <name evidence="2" type="ORF">QLQ12_45795</name>
</gene>
<keyword evidence="3" id="KW-1185">Reference proteome</keyword>
<dbReference type="PROSITE" id="PS50801">
    <property type="entry name" value="STAS"/>
    <property type="match status" value="1"/>
</dbReference>
<dbReference type="Pfam" id="PF13466">
    <property type="entry name" value="STAS_2"/>
    <property type="match status" value="1"/>
</dbReference>
<feature type="domain" description="STAS" evidence="1">
    <location>
        <begin position="20"/>
        <end position="65"/>
    </location>
</feature>
<dbReference type="Gene3D" id="3.30.750.24">
    <property type="entry name" value="STAS domain"/>
    <property type="match status" value="1"/>
</dbReference>